<protein>
    <recommendedName>
        <fullName evidence="4">CotH kinase family protein</fullName>
    </recommendedName>
</protein>
<proteinExistence type="predicted"/>
<sequence length="949" mass="112268">MKIKDNNFFESQINFQNRVPLSKQKKDFITFVVICILTVNFSIFFTILEQRSSEDERIQELFNIDYQNSFSSQIEICSSKFHTNTMILEFFCFVPKGSEKVWVKLNNSEWIPLLKQENFILQSKEPFQNASQYSIELKCDTKSFEFTTKIYKQDLPTIQIFSSNPKKIISNESEECHFIFQANSTVFKETGYFCREIIGTIRNRNSGNGFSIELNQHESLLDMRKDDDWVLIPNRNYFNALRTKFAMDLFNSLSQLDPMCIAPKSEPVEIFLNGYYLGVYLLTEKIDRKLFNLPDNPAEISEENSVENPIENLAKKSVIFKLEDWQGDFFHATSQGNDKWEQIYPKSYPFDDEYLRLEEFIQTSSDEMFFNEISGIFSFVNYTQLMDFILFDIISGHNSIEGYKYYLVQNEFTQSQFCFIPWDFDMSWGFTNSFMLSPDYWLNQDSSNIQFIRWNKLIQRILYPQNTSLNTQFLTDLSLRWVSIRNSIWTSEYIQDSLTSLFNQMSNSMLRQNKSEVINLMYTQMSDWIDVRLPLMDQKNWSHNNDALKNISTSNLPSISLTYSAIISKESYVQCNFEMFNSTFDNNVLSMKSKIKIRGRSASTFPKKGYRIELDKKESLLGMRFDDDWSLFGMNSDFPRMRLKISMDLWRGLQSNSSTATLPQSEYVNLVINGVYQGLYLLAEKNDPKLYNLDDPQPNINSSLIFQAITWSSFREYKNYCWEQDFPDIEDGNIIDEILTDLIAFVSDSPDEIFYNETFGVYSIFNKQNLIDYYLYNVFIGHLDFWGKNYYIIRNTAPNQFFFNPWDFDGTFGQWGWWLGELNETEGAIGWFGDDIPGLHILRQSRIYNRLLENSAFSHEIKLRWKDLRTRLWTEQYFQNMYNSNYNKISPVLALDLQLWKPTTVDTELPFEWPNFVLYSTETFVLNTYLEHLQRYFPQMLSIMDDYCA</sequence>
<name>A0ABY6HXA2_9ARCH</name>
<keyword evidence="1" id="KW-0472">Membrane</keyword>
<gene>
    <name evidence="2" type="ORF">NEF87_004288</name>
</gene>
<evidence type="ECO:0000313" key="3">
    <source>
        <dbReference type="Proteomes" id="UP001208689"/>
    </source>
</evidence>
<dbReference type="Proteomes" id="UP001208689">
    <property type="component" value="Chromosome"/>
</dbReference>
<reference evidence="2" key="1">
    <citation type="submission" date="2022-09" db="EMBL/GenBank/DDBJ databases">
        <title>Actin cytoskeleton and complex cell architecture in an #Asgard archaeon.</title>
        <authorList>
            <person name="Ponce Toledo R.I."/>
            <person name="Schleper C."/>
            <person name="Rodrigues Oliveira T."/>
            <person name="Wollweber F."/>
            <person name="Xu J."/>
            <person name="Rittmann S."/>
            <person name="Klingl A."/>
            <person name="Pilhofer M."/>
        </authorList>
    </citation>
    <scope>NUCLEOTIDE SEQUENCE</scope>
    <source>
        <strain evidence="2">B-35</strain>
    </source>
</reference>
<dbReference type="InterPro" id="IPR014867">
    <property type="entry name" value="Spore_coat_CotH_CotH2/3/7"/>
</dbReference>
<evidence type="ECO:0000256" key="1">
    <source>
        <dbReference type="SAM" id="Phobius"/>
    </source>
</evidence>
<dbReference type="PANTHER" id="PTHR40050:SF1">
    <property type="entry name" value="INNER SPORE COAT PROTEIN H"/>
    <property type="match status" value="1"/>
</dbReference>
<keyword evidence="1" id="KW-1133">Transmembrane helix</keyword>
<dbReference type="PANTHER" id="PTHR40050">
    <property type="entry name" value="INNER SPORE COAT PROTEIN H"/>
    <property type="match status" value="1"/>
</dbReference>
<evidence type="ECO:0000313" key="2">
    <source>
        <dbReference type="EMBL" id="UYP48003.1"/>
    </source>
</evidence>
<keyword evidence="1" id="KW-0812">Transmembrane</keyword>
<organism evidence="2 3">
    <name type="scientific">Candidatus Lokiarchaeum ossiferum</name>
    <dbReference type="NCBI Taxonomy" id="2951803"/>
    <lineage>
        <taxon>Archaea</taxon>
        <taxon>Promethearchaeati</taxon>
        <taxon>Promethearchaeota</taxon>
        <taxon>Promethearchaeia</taxon>
        <taxon>Promethearchaeales</taxon>
        <taxon>Promethearchaeaceae</taxon>
        <taxon>Candidatus Lokiarchaeum</taxon>
    </lineage>
</organism>
<dbReference type="EMBL" id="CP104013">
    <property type="protein sequence ID" value="UYP48003.1"/>
    <property type="molecule type" value="Genomic_DNA"/>
</dbReference>
<feature type="transmembrane region" description="Helical" evidence="1">
    <location>
        <begin position="28"/>
        <end position="48"/>
    </location>
</feature>
<evidence type="ECO:0008006" key="4">
    <source>
        <dbReference type="Google" id="ProtNLM"/>
    </source>
</evidence>
<accession>A0ABY6HXA2</accession>
<dbReference type="Pfam" id="PF08757">
    <property type="entry name" value="CotH"/>
    <property type="match status" value="2"/>
</dbReference>
<keyword evidence="3" id="KW-1185">Reference proteome</keyword>